<proteinExistence type="predicted"/>
<dbReference type="InterPro" id="IPR036249">
    <property type="entry name" value="Thioredoxin-like_sf"/>
</dbReference>
<dbReference type="SUPFAM" id="SSF52833">
    <property type="entry name" value="Thioredoxin-like"/>
    <property type="match status" value="1"/>
</dbReference>
<name>A0ABW5SH31_9FLAO</name>
<sequence length="202" mass="23004">MKVKELQTEVSKALENAMTYTDFKELVVDSFEEGRVTGHTQSEDLLNYTQLNLKRIKRWDKTLKVDEALADKVAAFQKKVFWIVVAEGWCGDVAHSLPAINKLAELNENIELKIVLRDDNSFFIDHFLTNGARSIPKLVMVDQKSLEVLGVWGERPAPAKKLITDYKAAHGQVDATVKEELQRWYNKDKGKTVMKELSLLLA</sequence>
<organism evidence="1 2">
    <name type="scientific">Mesonia sediminis</name>
    <dbReference type="NCBI Taxonomy" id="1703946"/>
    <lineage>
        <taxon>Bacteria</taxon>
        <taxon>Pseudomonadati</taxon>
        <taxon>Bacteroidota</taxon>
        <taxon>Flavobacteriia</taxon>
        <taxon>Flavobacteriales</taxon>
        <taxon>Flavobacteriaceae</taxon>
        <taxon>Mesonia</taxon>
    </lineage>
</organism>
<reference evidence="2" key="1">
    <citation type="journal article" date="2019" name="Int. J. Syst. Evol. Microbiol.">
        <title>The Global Catalogue of Microorganisms (GCM) 10K type strain sequencing project: providing services to taxonomists for standard genome sequencing and annotation.</title>
        <authorList>
            <consortium name="The Broad Institute Genomics Platform"/>
            <consortium name="The Broad Institute Genome Sequencing Center for Infectious Disease"/>
            <person name="Wu L."/>
            <person name="Ma J."/>
        </authorList>
    </citation>
    <scope>NUCLEOTIDE SEQUENCE [LARGE SCALE GENOMIC DNA]</scope>
    <source>
        <strain evidence="2">KCTC 42255</strain>
    </source>
</reference>
<gene>
    <name evidence="1" type="ORF">ACFSQ0_10530</name>
</gene>
<dbReference type="Gene3D" id="3.40.30.10">
    <property type="entry name" value="Glutaredoxin"/>
    <property type="match status" value="1"/>
</dbReference>
<protein>
    <submittedName>
        <fullName evidence="1">Thioredoxin family protein</fullName>
    </submittedName>
</protein>
<dbReference type="Pfam" id="PF14595">
    <property type="entry name" value="Thioredoxin_9"/>
    <property type="match status" value="1"/>
</dbReference>
<dbReference type="RefSeq" id="WP_379047971.1">
    <property type="nucleotide sequence ID" value="NZ_JBHULZ010000041.1"/>
</dbReference>
<evidence type="ECO:0000313" key="1">
    <source>
        <dbReference type="EMBL" id="MFD2698429.1"/>
    </source>
</evidence>
<keyword evidence="2" id="KW-1185">Reference proteome</keyword>
<dbReference type="Proteomes" id="UP001597357">
    <property type="component" value="Unassembled WGS sequence"/>
</dbReference>
<accession>A0ABW5SH31</accession>
<dbReference type="EMBL" id="JBHULZ010000041">
    <property type="protein sequence ID" value="MFD2698429.1"/>
    <property type="molecule type" value="Genomic_DNA"/>
</dbReference>
<evidence type="ECO:0000313" key="2">
    <source>
        <dbReference type="Proteomes" id="UP001597357"/>
    </source>
</evidence>
<comment type="caution">
    <text evidence="1">The sequence shown here is derived from an EMBL/GenBank/DDBJ whole genome shotgun (WGS) entry which is preliminary data.</text>
</comment>